<reference evidence="2" key="1">
    <citation type="submission" date="2018-07" db="EMBL/GenBank/DDBJ databases">
        <authorList>
            <consortium name="Genoscope - CEA"/>
            <person name="William W."/>
        </authorList>
    </citation>
    <scope>NUCLEOTIDE SEQUENCE</scope>
    <source>
        <strain evidence="2">IK1</strain>
    </source>
</reference>
<evidence type="ECO:0000313" key="2">
    <source>
        <dbReference type="EMBL" id="VBB48490.1"/>
    </source>
</evidence>
<protein>
    <submittedName>
        <fullName evidence="2">Uncharacterized protein</fullName>
    </submittedName>
</protein>
<dbReference type="AlphaFoldDB" id="A0A653AK88"/>
<sequence length="90" mass="9913">MIEIKNLLFQPLTLHLAGDSRGLHLNPREIRSISDDDLSPEIEAAAKRGLVSLSGGSAPPETVPRSEKPLDEPLEQEAGGKPKPKRRKRR</sequence>
<dbReference type="EMBL" id="UPXX01000034">
    <property type="protein sequence ID" value="VBB48490.1"/>
    <property type="molecule type" value="Genomic_DNA"/>
</dbReference>
<organism evidence="2">
    <name type="scientific">Uncultured Desulfatiglans sp</name>
    <dbReference type="NCBI Taxonomy" id="1748965"/>
    <lineage>
        <taxon>Bacteria</taxon>
        <taxon>Pseudomonadati</taxon>
        <taxon>Thermodesulfobacteriota</taxon>
        <taxon>Desulfobacteria</taxon>
        <taxon>Desulfatiglandales</taxon>
        <taxon>Desulfatiglandaceae</taxon>
        <taxon>Desulfatiglans</taxon>
        <taxon>environmental samples</taxon>
    </lineage>
</organism>
<gene>
    <name evidence="2" type="ORF">TRIP_B70012</name>
</gene>
<proteinExistence type="predicted"/>
<evidence type="ECO:0000256" key="1">
    <source>
        <dbReference type="SAM" id="MobiDB-lite"/>
    </source>
</evidence>
<accession>A0A653AK88</accession>
<name>A0A653AK88_UNCDX</name>
<feature type="region of interest" description="Disordered" evidence="1">
    <location>
        <begin position="49"/>
        <end position="90"/>
    </location>
</feature>